<feature type="compositionally biased region" description="Low complexity" evidence="1">
    <location>
        <begin position="33"/>
        <end position="44"/>
    </location>
</feature>
<comment type="caution">
    <text evidence="2">The sequence shown here is derived from an EMBL/GenBank/DDBJ whole genome shotgun (WGS) entry which is preliminary data.</text>
</comment>
<organism evidence="2 3">
    <name type="scientific">Datura stramonium</name>
    <name type="common">Jimsonweed</name>
    <name type="synonym">Common thornapple</name>
    <dbReference type="NCBI Taxonomy" id="4076"/>
    <lineage>
        <taxon>Eukaryota</taxon>
        <taxon>Viridiplantae</taxon>
        <taxon>Streptophyta</taxon>
        <taxon>Embryophyta</taxon>
        <taxon>Tracheophyta</taxon>
        <taxon>Spermatophyta</taxon>
        <taxon>Magnoliopsida</taxon>
        <taxon>eudicotyledons</taxon>
        <taxon>Gunneridae</taxon>
        <taxon>Pentapetalae</taxon>
        <taxon>asterids</taxon>
        <taxon>lamiids</taxon>
        <taxon>Solanales</taxon>
        <taxon>Solanaceae</taxon>
        <taxon>Solanoideae</taxon>
        <taxon>Datureae</taxon>
        <taxon>Datura</taxon>
    </lineage>
</organism>
<feature type="compositionally biased region" description="Basic and acidic residues" evidence="1">
    <location>
        <begin position="45"/>
        <end position="58"/>
    </location>
</feature>
<name>A0ABS8WND2_DATST</name>
<dbReference type="EMBL" id="JACEIK010008570">
    <property type="protein sequence ID" value="MCE3051446.1"/>
    <property type="molecule type" value="Genomic_DNA"/>
</dbReference>
<protein>
    <submittedName>
        <fullName evidence="2">Uncharacterized protein</fullName>
    </submittedName>
</protein>
<dbReference type="Proteomes" id="UP000823775">
    <property type="component" value="Unassembled WGS sequence"/>
</dbReference>
<gene>
    <name evidence="2" type="ORF">HAX54_049860</name>
</gene>
<evidence type="ECO:0000313" key="2">
    <source>
        <dbReference type="EMBL" id="MCE3051446.1"/>
    </source>
</evidence>
<feature type="non-terminal residue" evidence="2">
    <location>
        <position position="208"/>
    </location>
</feature>
<evidence type="ECO:0000256" key="1">
    <source>
        <dbReference type="SAM" id="MobiDB-lite"/>
    </source>
</evidence>
<feature type="compositionally biased region" description="Polar residues" evidence="1">
    <location>
        <begin position="59"/>
        <end position="69"/>
    </location>
</feature>
<proteinExistence type="predicted"/>
<feature type="region of interest" description="Disordered" evidence="1">
    <location>
        <begin position="33"/>
        <end position="69"/>
    </location>
</feature>
<sequence>MEVLTAQHMSRTDHMEEQDKEVVELQKALATRASNNARISNSSRHMLEPKRYKPEEQTSSRLSNASPSCSETLLSAAPLKLRERLTELKATTWIDVHNSYKSKIRIKGQAIVDVKEVHNRRTGFDLTSTVIWIDVTRGRKAKGDQNIWCKYQETQVNIEEVVILLKNGHLKEFLSDRAKEKYGKEEEINKDKPDNSRHMINMIIGGEE</sequence>
<keyword evidence="3" id="KW-1185">Reference proteome</keyword>
<evidence type="ECO:0000313" key="3">
    <source>
        <dbReference type="Proteomes" id="UP000823775"/>
    </source>
</evidence>
<reference evidence="2 3" key="1">
    <citation type="journal article" date="2021" name="BMC Genomics">
        <title>Datura genome reveals duplications of psychoactive alkaloid biosynthetic genes and high mutation rate following tissue culture.</title>
        <authorList>
            <person name="Rajewski A."/>
            <person name="Carter-House D."/>
            <person name="Stajich J."/>
            <person name="Litt A."/>
        </authorList>
    </citation>
    <scope>NUCLEOTIDE SEQUENCE [LARGE SCALE GENOMIC DNA]</scope>
    <source>
        <strain evidence="2">AR-01</strain>
    </source>
</reference>
<accession>A0ABS8WND2</accession>